<reference evidence="1" key="1">
    <citation type="submission" date="2020-10" db="EMBL/GenBank/DDBJ databases">
        <authorList>
            <person name="Gilroy R."/>
        </authorList>
    </citation>
    <scope>NUCLEOTIDE SEQUENCE</scope>
    <source>
        <strain evidence="1">2830</strain>
    </source>
</reference>
<sequence>MNNVKNEEYVICPRCKQQVYKEAILCPFCKFGIMVWLAGKIDENGDSIKDKSR</sequence>
<protein>
    <recommendedName>
        <fullName evidence="3">Zinc-ribbon domain-containing protein</fullName>
    </recommendedName>
</protein>
<dbReference type="AlphaFoldDB" id="A0A9D1HJQ1"/>
<evidence type="ECO:0000313" key="2">
    <source>
        <dbReference type="Proteomes" id="UP000824124"/>
    </source>
</evidence>
<comment type="caution">
    <text evidence="1">The sequence shown here is derived from an EMBL/GenBank/DDBJ whole genome shotgun (WGS) entry which is preliminary data.</text>
</comment>
<reference evidence="1" key="2">
    <citation type="journal article" date="2021" name="PeerJ">
        <title>Extensive microbial diversity within the chicken gut microbiome revealed by metagenomics and culture.</title>
        <authorList>
            <person name="Gilroy R."/>
            <person name="Ravi A."/>
            <person name="Getino M."/>
            <person name="Pursley I."/>
            <person name="Horton D.L."/>
            <person name="Alikhan N.F."/>
            <person name="Baker D."/>
            <person name="Gharbi K."/>
            <person name="Hall N."/>
            <person name="Watson M."/>
            <person name="Adriaenssens E.M."/>
            <person name="Foster-Nyarko E."/>
            <person name="Jarju S."/>
            <person name="Secka A."/>
            <person name="Antonio M."/>
            <person name="Oren A."/>
            <person name="Chaudhuri R.R."/>
            <person name="La Ragione R."/>
            <person name="Hildebrand F."/>
            <person name="Pallen M.J."/>
        </authorList>
    </citation>
    <scope>NUCLEOTIDE SEQUENCE</scope>
    <source>
        <strain evidence="1">2830</strain>
    </source>
</reference>
<gene>
    <name evidence="1" type="ORF">IAB00_04140</name>
</gene>
<proteinExistence type="predicted"/>
<evidence type="ECO:0008006" key="3">
    <source>
        <dbReference type="Google" id="ProtNLM"/>
    </source>
</evidence>
<accession>A0A9D1HJQ1</accession>
<organism evidence="1 2">
    <name type="scientific">Candidatus Avidehalobacter gallistercoris</name>
    <dbReference type="NCBI Taxonomy" id="2840694"/>
    <lineage>
        <taxon>Bacteria</taxon>
        <taxon>Bacillati</taxon>
        <taxon>Bacillota</taxon>
        <taxon>Clostridia</taxon>
        <taxon>Eubacteriales</taxon>
        <taxon>Peptococcaceae</taxon>
        <taxon>Peptococcaceae incertae sedis</taxon>
        <taxon>Candidatus Avidehalobacter</taxon>
    </lineage>
</organism>
<evidence type="ECO:0000313" key="1">
    <source>
        <dbReference type="EMBL" id="HIU10422.1"/>
    </source>
</evidence>
<dbReference type="EMBL" id="DVMH01000021">
    <property type="protein sequence ID" value="HIU10422.1"/>
    <property type="molecule type" value="Genomic_DNA"/>
</dbReference>
<dbReference type="Proteomes" id="UP000824124">
    <property type="component" value="Unassembled WGS sequence"/>
</dbReference>
<name>A0A9D1HJQ1_9FIRM</name>